<feature type="chain" id="PRO_5031162117" evidence="1">
    <location>
        <begin position="28"/>
        <end position="50"/>
    </location>
</feature>
<protein>
    <submittedName>
        <fullName evidence="2">Uncharacterized protein</fullName>
    </submittedName>
</protein>
<sequence>MSHKMKSKFASVAFATFAIGIFAPALASSGDGGCLGSRRFNNSSSRSPDP</sequence>
<evidence type="ECO:0000313" key="2">
    <source>
        <dbReference type="EMBL" id="MBB4145998.1"/>
    </source>
</evidence>
<keyword evidence="3" id="KW-1185">Reference proteome</keyword>
<evidence type="ECO:0000313" key="3">
    <source>
        <dbReference type="Proteomes" id="UP000519897"/>
    </source>
</evidence>
<proteinExistence type="predicted"/>
<accession>A0A7W6LKF5</accession>
<dbReference type="Proteomes" id="UP000519897">
    <property type="component" value="Unassembled WGS sequence"/>
</dbReference>
<organism evidence="2 3">
    <name type="scientific">Rhizobium rhizoryzae</name>
    <dbReference type="NCBI Taxonomy" id="451876"/>
    <lineage>
        <taxon>Bacteria</taxon>
        <taxon>Pseudomonadati</taxon>
        <taxon>Pseudomonadota</taxon>
        <taxon>Alphaproteobacteria</taxon>
        <taxon>Hyphomicrobiales</taxon>
        <taxon>Rhizobiaceae</taxon>
        <taxon>Rhizobium/Agrobacterium group</taxon>
        <taxon>Rhizobium</taxon>
    </lineage>
</organism>
<reference evidence="2 3" key="1">
    <citation type="submission" date="2020-08" db="EMBL/GenBank/DDBJ databases">
        <title>Genomic Encyclopedia of Type Strains, Phase IV (KMG-IV): sequencing the most valuable type-strain genomes for metagenomic binning, comparative biology and taxonomic classification.</title>
        <authorList>
            <person name="Goeker M."/>
        </authorList>
    </citation>
    <scope>NUCLEOTIDE SEQUENCE [LARGE SCALE GENOMIC DNA]</scope>
    <source>
        <strain evidence="2 3">DSM 29514</strain>
    </source>
</reference>
<gene>
    <name evidence="2" type="ORF">GGQ72_004566</name>
</gene>
<evidence type="ECO:0000256" key="1">
    <source>
        <dbReference type="SAM" id="SignalP"/>
    </source>
</evidence>
<comment type="caution">
    <text evidence="2">The sequence shown here is derived from an EMBL/GenBank/DDBJ whole genome shotgun (WGS) entry which is preliminary data.</text>
</comment>
<name>A0A7W6LKF5_9HYPH</name>
<dbReference type="AlphaFoldDB" id="A0A7W6LKF5"/>
<dbReference type="EMBL" id="JACIEC010000015">
    <property type="protein sequence ID" value="MBB4145998.1"/>
    <property type="molecule type" value="Genomic_DNA"/>
</dbReference>
<feature type="signal peptide" evidence="1">
    <location>
        <begin position="1"/>
        <end position="27"/>
    </location>
</feature>
<keyword evidence="1" id="KW-0732">Signal</keyword>